<keyword evidence="1" id="KW-0812">Transmembrane</keyword>
<gene>
    <name evidence="2" type="ORF">HGMM_F38G10C07</name>
</gene>
<reference evidence="2" key="1">
    <citation type="journal article" date="2005" name="Environ. Microbiol.">
        <title>Genetic and functional properties of uncultivated thermophilic crenarchaeotes from a subsurface gold mine as revealed by analysis of genome fragments.</title>
        <authorList>
            <person name="Nunoura T."/>
            <person name="Hirayama H."/>
            <person name="Takami H."/>
            <person name="Oida H."/>
            <person name="Nishi S."/>
            <person name="Shimamura S."/>
            <person name="Suzuki Y."/>
            <person name="Inagaki F."/>
            <person name="Takai K."/>
            <person name="Nealson K.H."/>
            <person name="Horikoshi K."/>
        </authorList>
    </citation>
    <scope>NUCLEOTIDE SEQUENCE</scope>
</reference>
<reference evidence="2" key="2">
    <citation type="journal article" date="2012" name="PLoS ONE">
        <title>A Deeply Branching Thermophilic Bacterium with an Ancient Acetyl-CoA Pathway Dominates a Subsurface Ecosystem.</title>
        <authorList>
            <person name="Takami H."/>
            <person name="Noguchi H."/>
            <person name="Takaki Y."/>
            <person name="Uchiyama I."/>
            <person name="Toyoda A."/>
            <person name="Nishi S."/>
            <person name="Chee G.-J."/>
            <person name="Arai W."/>
            <person name="Nunoura T."/>
            <person name="Itoh T."/>
            <person name="Hattori M."/>
            <person name="Takai K."/>
        </authorList>
    </citation>
    <scope>NUCLEOTIDE SEQUENCE</scope>
</reference>
<dbReference type="EMBL" id="AP011748">
    <property type="protein sequence ID" value="BAL56457.1"/>
    <property type="molecule type" value="Genomic_DNA"/>
</dbReference>
<keyword evidence="1" id="KW-0472">Membrane</keyword>
<dbReference type="AlphaFoldDB" id="H5SJX1"/>
<feature type="transmembrane region" description="Helical" evidence="1">
    <location>
        <begin position="51"/>
        <end position="72"/>
    </location>
</feature>
<keyword evidence="1" id="KW-1133">Transmembrane helix</keyword>
<name>H5SJX1_9ZZZZ</name>
<protein>
    <submittedName>
        <fullName evidence="2">Uncharacterized protein</fullName>
    </submittedName>
</protein>
<evidence type="ECO:0000256" key="1">
    <source>
        <dbReference type="SAM" id="Phobius"/>
    </source>
</evidence>
<evidence type="ECO:0000313" key="2">
    <source>
        <dbReference type="EMBL" id="BAL56457.1"/>
    </source>
</evidence>
<organism evidence="2">
    <name type="scientific">uncultured prokaryote</name>
    <dbReference type="NCBI Taxonomy" id="198431"/>
    <lineage>
        <taxon>unclassified sequences</taxon>
        <taxon>environmental samples</taxon>
    </lineage>
</organism>
<sequence>METLRSIIALILSWMFVGYLVGGLILWWVMTILIAQLIYPSVNEGERAANYAAWIALFLLLIGAGLVHYLWLGEQWVEVIARAIAMGILPFIGAIWLTATD</sequence>
<accession>H5SJX1</accession>
<feature type="transmembrane region" description="Helical" evidence="1">
    <location>
        <begin position="7"/>
        <end position="39"/>
    </location>
</feature>
<feature type="transmembrane region" description="Helical" evidence="1">
    <location>
        <begin position="79"/>
        <end position="99"/>
    </location>
</feature>
<proteinExistence type="predicted"/>